<dbReference type="Proteomes" id="UP001164929">
    <property type="component" value="Chromosome 1"/>
</dbReference>
<dbReference type="AlphaFoldDB" id="A0AAD6WKY6"/>
<sequence>MDCTAGKQSRNPQLKIQQLAHGIGPQSLTKMFNSGGAIKEVQYDSSTAALGNKSDKRSSFPTTLIETEEDEDDLSSTTQSLISKEQKQHLSITRGTFINNKTHHQDPSFMALNHSPGVITISLCHHQ</sequence>
<keyword evidence="3" id="KW-1185">Reference proteome</keyword>
<evidence type="ECO:0000313" key="3">
    <source>
        <dbReference type="Proteomes" id="UP001164929"/>
    </source>
</evidence>
<reference evidence="2 3" key="1">
    <citation type="journal article" date="2023" name="Mol. Ecol. Resour.">
        <title>Chromosome-level genome assembly of a triploid poplar Populus alba 'Berolinensis'.</title>
        <authorList>
            <person name="Chen S."/>
            <person name="Yu Y."/>
            <person name="Wang X."/>
            <person name="Wang S."/>
            <person name="Zhang T."/>
            <person name="Zhou Y."/>
            <person name="He R."/>
            <person name="Meng N."/>
            <person name="Wang Y."/>
            <person name="Liu W."/>
            <person name="Liu Z."/>
            <person name="Liu J."/>
            <person name="Guo Q."/>
            <person name="Huang H."/>
            <person name="Sederoff R.R."/>
            <person name="Wang G."/>
            <person name="Qu G."/>
            <person name="Chen S."/>
        </authorList>
    </citation>
    <scope>NUCLEOTIDE SEQUENCE [LARGE SCALE GENOMIC DNA]</scope>
    <source>
        <strain evidence="2">SC-2020</strain>
    </source>
</reference>
<dbReference type="EMBL" id="JAQIZT010000001">
    <property type="protein sequence ID" value="KAJ7015426.1"/>
    <property type="molecule type" value="Genomic_DNA"/>
</dbReference>
<proteinExistence type="predicted"/>
<accession>A0AAD6WKY6</accession>
<organism evidence="2 3">
    <name type="scientific">Populus alba x Populus x berolinensis</name>
    <dbReference type="NCBI Taxonomy" id="444605"/>
    <lineage>
        <taxon>Eukaryota</taxon>
        <taxon>Viridiplantae</taxon>
        <taxon>Streptophyta</taxon>
        <taxon>Embryophyta</taxon>
        <taxon>Tracheophyta</taxon>
        <taxon>Spermatophyta</taxon>
        <taxon>Magnoliopsida</taxon>
        <taxon>eudicotyledons</taxon>
        <taxon>Gunneridae</taxon>
        <taxon>Pentapetalae</taxon>
        <taxon>rosids</taxon>
        <taxon>fabids</taxon>
        <taxon>Malpighiales</taxon>
        <taxon>Salicaceae</taxon>
        <taxon>Saliceae</taxon>
        <taxon>Populus</taxon>
    </lineage>
</organism>
<name>A0AAD6WKY6_9ROSI</name>
<evidence type="ECO:0000256" key="1">
    <source>
        <dbReference type="SAM" id="MobiDB-lite"/>
    </source>
</evidence>
<feature type="region of interest" description="Disordered" evidence="1">
    <location>
        <begin position="67"/>
        <end position="87"/>
    </location>
</feature>
<gene>
    <name evidence="2" type="ORF">NC653_004664</name>
</gene>
<evidence type="ECO:0000313" key="2">
    <source>
        <dbReference type="EMBL" id="KAJ7015426.1"/>
    </source>
</evidence>
<comment type="caution">
    <text evidence="2">The sequence shown here is derived from an EMBL/GenBank/DDBJ whole genome shotgun (WGS) entry which is preliminary data.</text>
</comment>
<protein>
    <submittedName>
        <fullName evidence="2">Uncharacterized protein</fullName>
    </submittedName>
</protein>